<dbReference type="AlphaFoldDB" id="A0A060ZBY0"/>
<evidence type="ECO:0000313" key="4">
    <source>
        <dbReference type="Proteomes" id="UP000193380"/>
    </source>
</evidence>
<reference evidence="3" key="2">
    <citation type="submission" date="2014-03" db="EMBL/GenBank/DDBJ databases">
        <authorList>
            <person name="Genoscope - CEA"/>
        </authorList>
    </citation>
    <scope>NUCLEOTIDE SEQUENCE</scope>
</reference>
<evidence type="ECO:0000256" key="2">
    <source>
        <dbReference type="ARBA" id="ARBA00022927"/>
    </source>
</evidence>
<dbReference type="STRING" id="8022.A0A060ZBY0"/>
<dbReference type="InterPro" id="IPR027482">
    <property type="entry name" value="Sec1-like_dom2"/>
</dbReference>
<sequence>MGRERGVLSDLNELNVSHRIHPACTGAVVTKRNWVTSKQWKELRVSRIEFGVLMIYDLQETDDYRYFDPKMLRGSESSIPRNKNPFQEAIVFMVGGGNYVEYQNLVDYTKAKPGKRVLYGCSELFNAGQFIKQLSSLGQK</sequence>
<dbReference type="GO" id="GO:0016192">
    <property type="term" value="P:vesicle-mediated transport"/>
    <property type="evidence" value="ECO:0007669"/>
    <property type="project" value="InterPro"/>
</dbReference>
<dbReference type="SUPFAM" id="SSF56815">
    <property type="entry name" value="Sec1/munc18-like (SM) proteins"/>
    <property type="match status" value="1"/>
</dbReference>
<evidence type="ECO:0000256" key="1">
    <source>
        <dbReference type="ARBA" id="ARBA00009884"/>
    </source>
</evidence>
<dbReference type="PaxDb" id="8022-A0A060ZBY0"/>
<dbReference type="InterPro" id="IPR001619">
    <property type="entry name" value="Sec1-like"/>
</dbReference>
<accession>A0A060ZBY0</accession>
<dbReference type="Pfam" id="PF00995">
    <property type="entry name" value="Sec1"/>
    <property type="match status" value="1"/>
</dbReference>
<keyword evidence="2" id="KW-0813">Transport</keyword>
<dbReference type="Proteomes" id="UP000193380">
    <property type="component" value="Unassembled WGS sequence"/>
</dbReference>
<reference evidence="3" key="1">
    <citation type="journal article" date="2014" name="Nat. Commun.">
        <title>The rainbow trout genome provides novel insights into evolution after whole-genome duplication in vertebrates.</title>
        <authorList>
            <person name="Berthelot C."/>
            <person name="Brunet F."/>
            <person name="Chalopin D."/>
            <person name="Juanchich A."/>
            <person name="Bernard M."/>
            <person name="Noel B."/>
            <person name="Bento P."/>
            <person name="Da Silva C."/>
            <person name="Labadie K."/>
            <person name="Alberti A."/>
            <person name="Aury J.M."/>
            <person name="Louis A."/>
            <person name="Dehais P."/>
            <person name="Bardou P."/>
            <person name="Montfort J."/>
            <person name="Klopp C."/>
            <person name="Cabau C."/>
            <person name="Gaspin C."/>
            <person name="Thorgaard G.H."/>
            <person name="Boussaha M."/>
            <person name="Quillet E."/>
            <person name="Guyomard R."/>
            <person name="Galiana D."/>
            <person name="Bobe J."/>
            <person name="Volff J.N."/>
            <person name="Genet C."/>
            <person name="Wincker P."/>
            <person name="Jaillon O."/>
            <person name="Roest Crollius H."/>
            <person name="Guiguen Y."/>
        </authorList>
    </citation>
    <scope>NUCLEOTIDE SEQUENCE [LARGE SCALE GENOMIC DNA]</scope>
</reference>
<evidence type="ECO:0000313" key="3">
    <source>
        <dbReference type="EMBL" id="CDQ98755.1"/>
    </source>
</evidence>
<protein>
    <recommendedName>
        <fullName evidence="5">Sec1 family domain-containing protein 1</fullName>
    </recommendedName>
</protein>
<dbReference type="EMBL" id="FR940034">
    <property type="protein sequence ID" value="CDQ98755.1"/>
    <property type="molecule type" value="Genomic_DNA"/>
</dbReference>
<comment type="similarity">
    <text evidence="1">Belongs to the STXBP/unc-18/SEC1 family.</text>
</comment>
<dbReference type="GO" id="GO:0015031">
    <property type="term" value="P:protein transport"/>
    <property type="evidence" value="ECO:0007669"/>
    <property type="project" value="UniProtKB-KW"/>
</dbReference>
<gene>
    <name evidence="3" type="ORF">GSONMT00048000001</name>
</gene>
<dbReference type="Gene3D" id="3.40.50.1910">
    <property type="match status" value="1"/>
</dbReference>
<name>A0A060ZBY0_ONCMY</name>
<organism evidence="3 4">
    <name type="scientific">Oncorhynchus mykiss</name>
    <name type="common">Rainbow trout</name>
    <name type="synonym">Salmo gairdneri</name>
    <dbReference type="NCBI Taxonomy" id="8022"/>
    <lineage>
        <taxon>Eukaryota</taxon>
        <taxon>Metazoa</taxon>
        <taxon>Chordata</taxon>
        <taxon>Craniata</taxon>
        <taxon>Vertebrata</taxon>
        <taxon>Euteleostomi</taxon>
        <taxon>Actinopterygii</taxon>
        <taxon>Neopterygii</taxon>
        <taxon>Teleostei</taxon>
        <taxon>Protacanthopterygii</taxon>
        <taxon>Salmoniformes</taxon>
        <taxon>Salmonidae</taxon>
        <taxon>Salmoninae</taxon>
        <taxon>Oncorhynchus</taxon>
    </lineage>
</organism>
<proteinExistence type="inferred from homology"/>
<evidence type="ECO:0008006" key="5">
    <source>
        <dbReference type="Google" id="ProtNLM"/>
    </source>
</evidence>
<dbReference type="InterPro" id="IPR036045">
    <property type="entry name" value="Sec1-like_sf"/>
</dbReference>
<dbReference type="PANTHER" id="PTHR11679">
    <property type="entry name" value="VESICLE PROTEIN SORTING-ASSOCIATED"/>
    <property type="match status" value="1"/>
</dbReference>
<keyword evidence="2" id="KW-0653">Protein transport</keyword>